<reference evidence="1" key="1">
    <citation type="submission" date="2013-11" db="EMBL/GenBank/DDBJ databases">
        <title>Draft genome sequence and annotation of the entomopathogenic bacteria, Xenorhabdus cabanillasi strain JM26 and Xenorhabdus szentirmai strain DSM 16338.</title>
        <authorList>
            <person name="Gualtieri M."/>
            <person name="Ogier J.C."/>
            <person name="Pages S."/>
            <person name="Givaudan A."/>
            <person name="Gaudriault S."/>
        </authorList>
    </citation>
    <scope>NUCLEOTIDE SEQUENCE [LARGE SCALE GENOMIC DNA]</scope>
    <source>
        <strain evidence="1">DSM 16338</strain>
    </source>
</reference>
<accession>W1J574</accession>
<protein>
    <submittedName>
        <fullName evidence="1">Uncharacterized protein</fullName>
    </submittedName>
</protein>
<comment type="caution">
    <text evidence="1">The sequence shown here is derived from an EMBL/GenBank/DDBJ whole genome shotgun (WGS) entry which is preliminary data.</text>
</comment>
<dbReference type="Proteomes" id="UP000019202">
    <property type="component" value="Unassembled WGS sequence"/>
</dbReference>
<proteinExistence type="predicted"/>
<dbReference type="EMBL" id="CBXF010000129">
    <property type="protein sequence ID" value="CDL85218.1"/>
    <property type="molecule type" value="Genomic_DNA"/>
</dbReference>
<sequence length="49" mass="5856">MSSRLPLCQRTLKSKGHKIQKQPINAIYLCDLTLFRANRELAFLYYFHK</sequence>
<name>W1J574_9GAMM</name>
<evidence type="ECO:0000313" key="1">
    <source>
        <dbReference type="EMBL" id="CDL85218.1"/>
    </source>
</evidence>
<dbReference type="AlphaFoldDB" id="W1J574"/>
<evidence type="ECO:0000313" key="2">
    <source>
        <dbReference type="Proteomes" id="UP000019202"/>
    </source>
</evidence>
<dbReference type="STRING" id="1427518.XSR1_670009"/>
<organism evidence="1 2">
    <name type="scientific">Xenorhabdus szentirmaii DSM 16338</name>
    <dbReference type="NCBI Taxonomy" id="1427518"/>
    <lineage>
        <taxon>Bacteria</taxon>
        <taxon>Pseudomonadati</taxon>
        <taxon>Pseudomonadota</taxon>
        <taxon>Gammaproteobacteria</taxon>
        <taxon>Enterobacterales</taxon>
        <taxon>Morganellaceae</taxon>
        <taxon>Xenorhabdus</taxon>
    </lineage>
</organism>
<gene>
    <name evidence="1" type="ORF">XSR1_670009</name>
</gene>
<keyword evidence="2" id="KW-1185">Reference proteome</keyword>